<dbReference type="AlphaFoldDB" id="A0A9X1VP18"/>
<keyword evidence="2" id="KW-0238">DNA-binding</keyword>
<keyword evidence="1" id="KW-0805">Transcription regulation</keyword>
<keyword evidence="6" id="KW-1185">Reference proteome</keyword>
<feature type="domain" description="HTH luxR-type" evidence="4">
    <location>
        <begin position="1"/>
        <end position="58"/>
    </location>
</feature>
<dbReference type="SMART" id="SM00421">
    <property type="entry name" value="HTH_LUXR"/>
    <property type="match status" value="1"/>
</dbReference>
<accession>A0A9X1VP18</accession>
<name>A0A9X1VP18_9FLAO</name>
<dbReference type="GO" id="GO:0003677">
    <property type="term" value="F:DNA binding"/>
    <property type="evidence" value="ECO:0007669"/>
    <property type="project" value="UniProtKB-KW"/>
</dbReference>
<dbReference type="PROSITE" id="PS50043">
    <property type="entry name" value="HTH_LUXR_2"/>
    <property type="match status" value="1"/>
</dbReference>
<dbReference type="InterPro" id="IPR000792">
    <property type="entry name" value="Tscrpt_reg_LuxR_C"/>
</dbReference>
<dbReference type="Proteomes" id="UP001139369">
    <property type="component" value="Unassembled WGS sequence"/>
</dbReference>
<evidence type="ECO:0000313" key="5">
    <source>
        <dbReference type="EMBL" id="MCI2229148.1"/>
    </source>
</evidence>
<dbReference type="PANTHER" id="PTHR44688:SF16">
    <property type="entry name" value="DNA-BINDING TRANSCRIPTIONAL ACTIVATOR DEVR_DOSR"/>
    <property type="match status" value="1"/>
</dbReference>
<dbReference type="PANTHER" id="PTHR44688">
    <property type="entry name" value="DNA-BINDING TRANSCRIPTIONAL ACTIVATOR DEVR_DOSR"/>
    <property type="match status" value="1"/>
</dbReference>
<dbReference type="RefSeq" id="WP_242178279.1">
    <property type="nucleotide sequence ID" value="NZ_JAKQYM010000005.1"/>
</dbReference>
<organism evidence="5 6">
    <name type="scientific">Polaribacter marinus</name>
    <dbReference type="NCBI Taxonomy" id="2916838"/>
    <lineage>
        <taxon>Bacteria</taxon>
        <taxon>Pseudomonadati</taxon>
        <taxon>Bacteroidota</taxon>
        <taxon>Flavobacteriia</taxon>
        <taxon>Flavobacteriales</taxon>
        <taxon>Flavobacteriaceae</taxon>
    </lineage>
</organism>
<proteinExistence type="predicted"/>
<dbReference type="EMBL" id="JAKQYM010000005">
    <property type="protein sequence ID" value="MCI2229148.1"/>
    <property type="molecule type" value="Genomic_DNA"/>
</dbReference>
<evidence type="ECO:0000256" key="1">
    <source>
        <dbReference type="ARBA" id="ARBA00023015"/>
    </source>
</evidence>
<evidence type="ECO:0000259" key="4">
    <source>
        <dbReference type="PROSITE" id="PS50043"/>
    </source>
</evidence>
<dbReference type="Gene3D" id="1.10.10.10">
    <property type="entry name" value="Winged helix-like DNA-binding domain superfamily/Winged helix DNA-binding domain"/>
    <property type="match status" value="1"/>
</dbReference>
<sequence length="62" mass="7417">MTERRILKLISQHKTNKEIGHLLFISPRTVEKHRSKVIIKLNLDHQTNALVIWVHKNKHLFN</sequence>
<keyword evidence="3" id="KW-0804">Transcription</keyword>
<dbReference type="InterPro" id="IPR016032">
    <property type="entry name" value="Sig_transdc_resp-reg_C-effctor"/>
</dbReference>
<dbReference type="GO" id="GO:0006355">
    <property type="term" value="P:regulation of DNA-templated transcription"/>
    <property type="evidence" value="ECO:0007669"/>
    <property type="project" value="InterPro"/>
</dbReference>
<dbReference type="InterPro" id="IPR036388">
    <property type="entry name" value="WH-like_DNA-bd_sf"/>
</dbReference>
<gene>
    <name evidence="5" type="ORF">MC378_08215</name>
</gene>
<protein>
    <submittedName>
        <fullName evidence="5">Helix-turn-helix transcriptional regulator</fullName>
    </submittedName>
</protein>
<dbReference type="SUPFAM" id="SSF46894">
    <property type="entry name" value="C-terminal effector domain of the bipartite response regulators"/>
    <property type="match status" value="1"/>
</dbReference>
<reference evidence="5" key="1">
    <citation type="submission" date="2022-02" db="EMBL/GenBank/DDBJ databases">
        <title>Polaribacter sp. MSW13, isolated from seawater.</title>
        <authorList>
            <person name="Kristyanto S."/>
            <person name="Jung J."/>
            <person name="Jeon C.O."/>
        </authorList>
    </citation>
    <scope>NUCLEOTIDE SEQUENCE</scope>
    <source>
        <strain evidence="5">MSW13</strain>
    </source>
</reference>
<comment type="caution">
    <text evidence="5">The sequence shown here is derived from an EMBL/GenBank/DDBJ whole genome shotgun (WGS) entry which is preliminary data.</text>
</comment>
<evidence type="ECO:0000313" key="6">
    <source>
        <dbReference type="Proteomes" id="UP001139369"/>
    </source>
</evidence>
<evidence type="ECO:0000256" key="3">
    <source>
        <dbReference type="ARBA" id="ARBA00023163"/>
    </source>
</evidence>
<dbReference type="Pfam" id="PF00196">
    <property type="entry name" value="GerE"/>
    <property type="match status" value="1"/>
</dbReference>
<evidence type="ECO:0000256" key="2">
    <source>
        <dbReference type="ARBA" id="ARBA00023125"/>
    </source>
</evidence>